<evidence type="ECO:0000256" key="6">
    <source>
        <dbReference type="SAM" id="MobiDB-lite"/>
    </source>
</evidence>
<organism evidence="8 9">
    <name type="scientific">Catenaria anguillulae PL171</name>
    <dbReference type="NCBI Taxonomy" id="765915"/>
    <lineage>
        <taxon>Eukaryota</taxon>
        <taxon>Fungi</taxon>
        <taxon>Fungi incertae sedis</taxon>
        <taxon>Blastocladiomycota</taxon>
        <taxon>Blastocladiomycetes</taxon>
        <taxon>Blastocladiales</taxon>
        <taxon>Catenariaceae</taxon>
        <taxon>Catenaria</taxon>
    </lineage>
</organism>
<evidence type="ECO:0000313" key="8">
    <source>
        <dbReference type="EMBL" id="ORZ32540.1"/>
    </source>
</evidence>
<comment type="caution">
    <text evidence="8">The sequence shown here is derived from an EMBL/GenBank/DDBJ whole genome shotgun (WGS) entry which is preliminary data.</text>
</comment>
<accession>A0A1Y2HD67</accession>
<protein>
    <recommendedName>
        <fullName evidence="7">AN1-type domain-containing protein</fullName>
    </recommendedName>
</protein>
<dbReference type="OrthoDB" id="431929at2759"/>
<keyword evidence="2" id="KW-0677">Repeat</keyword>
<sequence>MELPHIGKHCSVKTCNLNDFLPYTCPGCKAVYCHDHWRHADHECSNPPSDRTVPSCPLCNQVVPIRQGDDPNLRVDQHIAAGCPVTASNASRAPPSKKCCYRACAAKTMVPVQCKACHLTFCLKHRLERDHECNPPPPPTATQEFVGKVSAKFASLSLSGNANGAACSGSLSSKTGKSSAGKKDKSKSKSKDDCTIM</sequence>
<dbReference type="STRING" id="765915.A0A1Y2HD67"/>
<evidence type="ECO:0000256" key="4">
    <source>
        <dbReference type="ARBA" id="ARBA00022833"/>
    </source>
</evidence>
<feature type="compositionally biased region" description="Basic and acidic residues" evidence="6">
    <location>
        <begin position="181"/>
        <end position="197"/>
    </location>
</feature>
<evidence type="ECO:0000313" key="9">
    <source>
        <dbReference type="Proteomes" id="UP000193411"/>
    </source>
</evidence>
<dbReference type="Pfam" id="PF25403">
    <property type="entry name" value="zf-C2H2_ZFAND2"/>
    <property type="match status" value="1"/>
</dbReference>
<dbReference type="Proteomes" id="UP000193411">
    <property type="component" value="Unassembled WGS sequence"/>
</dbReference>
<dbReference type="InterPro" id="IPR035896">
    <property type="entry name" value="AN1-like_Znf"/>
</dbReference>
<keyword evidence="3 5" id="KW-0863">Zinc-finger</keyword>
<proteinExistence type="predicted"/>
<dbReference type="GO" id="GO:0008270">
    <property type="term" value="F:zinc ion binding"/>
    <property type="evidence" value="ECO:0007669"/>
    <property type="project" value="UniProtKB-KW"/>
</dbReference>
<dbReference type="InterPro" id="IPR000058">
    <property type="entry name" value="Znf_AN1"/>
</dbReference>
<evidence type="ECO:0000259" key="7">
    <source>
        <dbReference type="PROSITE" id="PS51039"/>
    </source>
</evidence>
<keyword evidence="1" id="KW-0479">Metal-binding</keyword>
<dbReference type="PANTHER" id="PTHR14677">
    <property type="entry name" value="ARSENITE INDUCUBLE RNA ASSOCIATED PROTEIN AIP-1-RELATED"/>
    <property type="match status" value="1"/>
</dbReference>
<keyword evidence="9" id="KW-1185">Reference proteome</keyword>
<evidence type="ECO:0000256" key="1">
    <source>
        <dbReference type="ARBA" id="ARBA00022723"/>
    </source>
</evidence>
<feature type="domain" description="AN1-type" evidence="7">
    <location>
        <begin position="93"/>
        <end position="141"/>
    </location>
</feature>
<reference evidence="8 9" key="1">
    <citation type="submission" date="2016-07" db="EMBL/GenBank/DDBJ databases">
        <title>Pervasive Adenine N6-methylation of Active Genes in Fungi.</title>
        <authorList>
            <consortium name="DOE Joint Genome Institute"/>
            <person name="Mondo S.J."/>
            <person name="Dannebaum R.O."/>
            <person name="Kuo R.C."/>
            <person name="Labutti K."/>
            <person name="Haridas S."/>
            <person name="Kuo A."/>
            <person name="Salamov A."/>
            <person name="Ahrendt S.R."/>
            <person name="Lipzen A."/>
            <person name="Sullivan W."/>
            <person name="Andreopoulos W.B."/>
            <person name="Clum A."/>
            <person name="Lindquist E."/>
            <person name="Daum C."/>
            <person name="Ramamoorthy G.K."/>
            <person name="Gryganskyi A."/>
            <person name="Culley D."/>
            <person name="Magnuson J.K."/>
            <person name="James T.Y."/>
            <person name="O'Malley M.A."/>
            <person name="Stajich J.E."/>
            <person name="Spatafora J.W."/>
            <person name="Visel A."/>
            <person name="Grigoriev I.V."/>
        </authorList>
    </citation>
    <scope>NUCLEOTIDE SEQUENCE [LARGE SCALE GENOMIC DNA]</scope>
    <source>
        <strain evidence="8 9">PL171</strain>
    </source>
</reference>
<dbReference type="SUPFAM" id="SSF118310">
    <property type="entry name" value="AN1-like Zinc finger"/>
    <property type="match status" value="2"/>
</dbReference>
<evidence type="ECO:0000256" key="2">
    <source>
        <dbReference type="ARBA" id="ARBA00022737"/>
    </source>
</evidence>
<name>A0A1Y2HD67_9FUNG</name>
<feature type="domain" description="AN1-type" evidence="7">
    <location>
        <begin position="4"/>
        <end position="52"/>
    </location>
</feature>
<feature type="compositionally biased region" description="Low complexity" evidence="6">
    <location>
        <begin position="168"/>
        <end position="179"/>
    </location>
</feature>
<dbReference type="GO" id="GO:0005737">
    <property type="term" value="C:cytoplasm"/>
    <property type="evidence" value="ECO:0007669"/>
    <property type="project" value="TreeGrafter"/>
</dbReference>
<dbReference type="PROSITE" id="PS51039">
    <property type="entry name" value="ZF_AN1"/>
    <property type="match status" value="2"/>
</dbReference>
<dbReference type="PANTHER" id="PTHR14677:SF40">
    <property type="entry name" value="CDC48-ASSOCIATED UBIQUITIN-LIKE_ZINC FINGER PROTEIN 1"/>
    <property type="match status" value="1"/>
</dbReference>
<feature type="region of interest" description="Disordered" evidence="6">
    <location>
        <begin position="162"/>
        <end position="197"/>
    </location>
</feature>
<dbReference type="Gene3D" id="4.10.1110.10">
    <property type="entry name" value="AN1-like Zinc finger"/>
    <property type="match status" value="2"/>
</dbReference>
<dbReference type="SMART" id="SM00154">
    <property type="entry name" value="ZnF_AN1"/>
    <property type="match status" value="2"/>
</dbReference>
<keyword evidence="4" id="KW-0862">Zinc</keyword>
<dbReference type="AlphaFoldDB" id="A0A1Y2HD67"/>
<gene>
    <name evidence="8" type="ORF">BCR44DRAFT_52825</name>
</gene>
<evidence type="ECO:0000256" key="5">
    <source>
        <dbReference type="PROSITE-ProRule" id="PRU00449"/>
    </source>
</evidence>
<dbReference type="EMBL" id="MCFL01000045">
    <property type="protein sequence ID" value="ORZ32540.1"/>
    <property type="molecule type" value="Genomic_DNA"/>
</dbReference>
<dbReference type="Pfam" id="PF01428">
    <property type="entry name" value="zf-AN1"/>
    <property type="match status" value="2"/>
</dbReference>
<dbReference type="InterPro" id="IPR057357">
    <property type="entry name" value="Znf-C2H2_ZFAND2A/B"/>
</dbReference>
<evidence type="ECO:0000256" key="3">
    <source>
        <dbReference type="ARBA" id="ARBA00022771"/>
    </source>
</evidence>